<feature type="transmembrane region" description="Helical" evidence="1">
    <location>
        <begin position="114"/>
        <end position="133"/>
    </location>
</feature>
<protein>
    <submittedName>
        <fullName evidence="4">Uncharacterized protein</fullName>
    </submittedName>
</protein>
<organism evidence="3 4">
    <name type="scientific">Parascaris univalens</name>
    <name type="common">Nematode worm</name>
    <dbReference type="NCBI Taxonomy" id="6257"/>
    <lineage>
        <taxon>Eukaryota</taxon>
        <taxon>Metazoa</taxon>
        <taxon>Ecdysozoa</taxon>
        <taxon>Nematoda</taxon>
        <taxon>Chromadorea</taxon>
        <taxon>Rhabditida</taxon>
        <taxon>Spirurina</taxon>
        <taxon>Ascaridomorpha</taxon>
        <taxon>Ascaridoidea</taxon>
        <taxon>Ascarididae</taxon>
        <taxon>Parascaris</taxon>
    </lineage>
</organism>
<keyword evidence="3" id="KW-1185">Reference proteome</keyword>
<dbReference type="WBParaSite" id="PgB05_g052_t01">
    <property type="protein sequence ID" value="PgB05_g052_t01"/>
    <property type="gene ID" value="PgB05_g052"/>
</dbReference>
<feature type="signal peptide" evidence="2">
    <location>
        <begin position="1"/>
        <end position="19"/>
    </location>
</feature>
<keyword evidence="1" id="KW-0812">Transmembrane</keyword>
<keyword evidence="1" id="KW-1133">Transmembrane helix</keyword>
<reference evidence="4" key="1">
    <citation type="submission" date="2022-11" db="UniProtKB">
        <authorList>
            <consortium name="WormBaseParasite"/>
        </authorList>
    </citation>
    <scope>IDENTIFICATION</scope>
</reference>
<evidence type="ECO:0000313" key="4">
    <source>
        <dbReference type="WBParaSite" id="PgB05_g052_t01"/>
    </source>
</evidence>
<evidence type="ECO:0000256" key="1">
    <source>
        <dbReference type="SAM" id="Phobius"/>
    </source>
</evidence>
<name>A0A914ZIU8_PARUN</name>
<proteinExistence type="predicted"/>
<keyword evidence="2" id="KW-0732">Signal</keyword>
<keyword evidence="1" id="KW-0472">Membrane</keyword>
<evidence type="ECO:0000313" key="3">
    <source>
        <dbReference type="Proteomes" id="UP000887569"/>
    </source>
</evidence>
<accession>A0A914ZIU8</accession>
<evidence type="ECO:0000256" key="2">
    <source>
        <dbReference type="SAM" id="SignalP"/>
    </source>
</evidence>
<sequence length="138" mass="15267">MDIWVRCLMCSCVITLVRTQYYDPTARDYTELCTEFAEIAQDKYCQLFDMCCERNANNKLNGDKCQVADSSNGCLLTPEGGVEILRCKAYNCTPEVTTTTTTTTTTELPSVNSASVLSMAGAFATFALAALFARREQH</sequence>
<dbReference type="AlphaFoldDB" id="A0A914ZIU8"/>
<dbReference type="Proteomes" id="UP000887569">
    <property type="component" value="Unplaced"/>
</dbReference>
<feature type="chain" id="PRO_5036802317" evidence="2">
    <location>
        <begin position="20"/>
        <end position="138"/>
    </location>
</feature>